<sequence>PCATVPLSNADNFTEVENMMVALLTSINTVSVRLEKLENPQTPMPSPVMDLPTPSPSNGNPIFFDPTPGSSTHIITPEHLLPLTVRKDILE</sequence>
<feature type="non-terminal residue" evidence="2">
    <location>
        <position position="1"/>
    </location>
</feature>
<feature type="region of interest" description="Disordered" evidence="1">
    <location>
        <begin position="39"/>
        <end position="69"/>
    </location>
</feature>
<evidence type="ECO:0000313" key="3">
    <source>
        <dbReference type="Proteomes" id="UP001295444"/>
    </source>
</evidence>
<reference evidence="2" key="1">
    <citation type="submission" date="2022-03" db="EMBL/GenBank/DDBJ databases">
        <authorList>
            <person name="Alioto T."/>
            <person name="Alioto T."/>
            <person name="Gomez Garrido J."/>
        </authorList>
    </citation>
    <scope>NUCLEOTIDE SEQUENCE</scope>
</reference>
<proteinExistence type="predicted"/>
<accession>A0AAD1T822</accession>
<dbReference type="AlphaFoldDB" id="A0AAD1T822"/>
<evidence type="ECO:0000313" key="2">
    <source>
        <dbReference type="EMBL" id="CAH2319487.1"/>
    </source>
</evidence>
<dbReference type="Proteomes" id="UP001295444">
    <property type="component" value="Chromosome 10"/>
</dbReference>
<name>A0AAD1T822_PELCU</name>
<feature type="non-terminal residue" evidence="2">
    <location>
        <position position="91"/>
    </location>
</feature>
<protein>
    <submittedName>
        <fullName evidence="2">Uncharacterized protein</fullName>
    </submittedName>
</protein>
<dbReference type="EMBL" id="OW240921">
    <property type="protein sequence ID" value="CAH2319487.1"/>
    <property type="molecule type" value="Genomic_DNA"/>
</dbReference>
<gene>
    <name evidence="2" type="ORF">PECUL_23A033302</name>
</gene>
<evidence type="ECO:0000256" key="1">
    <source>
        <dbReference type="SAM" id="MobiDB-lite"/>
    </source>
</evidence>
<organism evidence="2 3">
    <name type="scientific">Pelobates cultripes</name>
    <name type="common">Western spadefoot toad</name>
    <dbReference type="NCBI Taxonomy" id="61616"/>
    <lineage>
        <taxon>Eukaryota</taxon>
        <taxon>Metazoa</taxon>
        <taxon>Chordata</taxon>
        <taxon>Craniata</taxon>
        <taxon>Vertebrata</taxon>
        <taxon>Euteleostomi</taxon>
        <taxon>Amphibia</taxon>
        <taxon>Batrachia</taxon>
        <taxon>Anura</taxon>
        <taxon>Pelobatoidea</taxon>
        <taxon>Pelobatidae</taxon>
        <taxon>Pelobates</taxon>
    </lineage>
</organism>
<keyword evidence="3" id="KW-1185">Reference proteome</keyword>